<dbReference type="GO" id="GO:0045892">
    <property type="term" value="P:negative regulation of DNA-templated transcription"/>
    <property type="evidence" value="ECO:0007669"/>
    <property type="project" value="TreeGrafter"/>
</dbReference>
<evidence type="ECO:0000256" key="1">
    <source>
        <dbReference type="ARBA" id="ARBA00023015"/>
    </source>
</evidence>
<evidence type="ECO:0000256" key="2">
    <source>
        <dbReference type="ARBA" id="ARBA00023125"/>
    </source>
</evidence>
<evidence type="ECO:0000259" key="4">
    <source>
        <dbReference type="PROSITE" id="PS51077"/>
    </source>
</evidence>
<evidence type="ECO:0000313" key="6">
    <source>
        <dbReference type="EMBL" id="EAV41728.1"/>
    </source>
</evidence>
<dbReference type="AlphaFoldDB" id="A0P011"/>
<sequence>MATPINGSIVKAFAILQLFSDERPEISAATVAAELDTNVPTAHRFLVTLEEVGALVSYRRGYFCLGPAIEGLGRLAEKNDQFATRTISHVRRLADALNESVMVCRLSRRGPACISVAMSKRPISVNISIGTVLPIETTAQGKIWLADMGMQDRLKWAKQHELPPEAELAEIAASGFARNRGENEPEIGALSVPIRDGSGKIAATLSIFGMLNRFDDAMVEAALPKLKAVAEELSAEL</sequence>
<dbReference type="PROSITE" id="PS51077">
    <property type="entry name" value="HTH_ICLR"/>
    <property type="match status" value="1"/>
</dbReference>
<keyword evidence="3" id="KW-0804">Transcription</keyword>
<organism evidence="6 7">
    <name type="scientific">Roseibium aggregatum (strain ATCC 25650 / DSM 13394 / JCM 20685 / NBRC 16684 / NCIMB 2208 / IAM 12614 / B1)</name>
    <name type="common">Stappia aggregata</name>
    <dbReference type="NCBI Taxonomy" id="384765"/>
    <lineage>
        <taxon>Bacteria</taxon>
        <taxon>Pseudomonadati</taxon>
        <taxon>Pseudomonadota</taxon>
        <taxon>Alphaproteobacteria</taxon>
        <taxon>Hyphomicrobiales</taxon>
        <taxon>Stappiaceae</taxon>
        <taxon>Roseibium</taxon>
    </lineage>
</organism>
<feature type="domain" description="HTH iclR-type" evidence="4">
    <location>
        <begin position="6"/>
        <end position="67"/>
    </location>
</feature>
<dbReference type="GO" id="GO:0003700">
    <property type="term" value="F:DNA-binding transcription factor activity"/>
    <property type="evidence" value="ECO:0007669"/>
    <property type="project" value="TreeGrafter"/>
</dbReference>
<dbReference type="PANTHER" id="PTHR30136">
    <property type="entry name" value="HELIX-TURN-HELIX TRANSCRIPTIONAL REGULATOR, ICLR FAMILY"/>
    <property type="match status" value="1"/>
</dbReference>
<dbReference type="eggNOG" id="COG1414">
    <property type="taxonomic scope" value="Bacteria"/>
</dbReference>
<dbReference type="Gene3D" id="1.10.10.10">
    <property type="entry name" value="Winged helix-like DNA-binding domain superfamily/Winged helix DNA-binding domain"/>
    <property type="match status" value="1"/>
</dbReference>
<accession>A0P011</accession>
<feature type="domain" description="IclR-ED" evidence="5">
    <location>
        <begin position="68"/>
        <end position="237"/>
    </location>
</feature>
<gene>
    <name evidence="6" type="ORF">SIAM614_26376</name>
</gene>
<dbReference type="Gene3D" id="3.30.450.40">
    <property type="match status" value="1"/>
</dbReference>
<dbReference type="GO" id="GO:0003677">
    <property type="term" value="F:DNA binding"/>
    <property type="evidence" value="ECO:0007669"/>
    <property type="project" value="UniProtKB-KW"/>
</dbReference>
<name>A0P011_ROSAI</name>
<reference evidence="6 7" key="1">
    <citation type="submission" date="2006-05" db="EMBL/GenBank/DDBJ databases">
        <authorList>
            <person name="King G."/>
            <person name="Ferriera S."/>
            <person name="Johnson J."/>
            <person name="Kravitz S."/>
            <person name="Beeson K."/>
            <person name="Sutton G."/>
            <person name="Rogers Y.-H."/>
            <person name="Friedman R."/>
            <person name="Frazier M."/>
            <person name="Venter J.C."/>
        </authorList>
    </citation>
    <scope>NUCLEOTIDE SEQUENCE [LARGE SCALE GENOMIC DNA]</scope>
    <source>
        <strain evidence="7">ATCC 25650 / DSM 13394 / JCM 20685 / NBRC 16684 / NCIMB 2208 / IAM 12614 / B1</strain>
    </source>
</reference>
<keyword evidence="1" id="KW-0805">Transcription regulation</keyword>
<dbReference type="RefSeq" id="WP_006938363.1">
    <property type="nucleotide sequence ID" value="NZ_AAUW01000019.1"/>
</dbReference>
<dbReference type="OrthoDB" id="6057486at2"/>
<keyword evidence="2" id="KW-0238">DNA-binding</keyword>
<proteinExistence type="predicted"/>
<dbReference type="SMART" id="SM00346">
    <property type="entry name" value="HTH_ICLR"/>
    <property type="match status" value="1"/>
</dbReference>
<evidence type="ECO:0000259" key="5">
    <source>
        <dbReference type="PROSITE" id="PS51078"/>
    </source>
</evidence>
<dbReference type="SUPFAM" id="SSF46785">
    <property type="entry name" value="Winged helix' DNA-binding domain"/>
    <property type="match status" value="1"/>
</dbReference>
<evidence type="ECO:0000256" key="3">
    <source>
        <dbReference type="ARBA" id="ARBA00023163"/>
    </source>
</evidence>
<dbReference type="PROSITE" id="PS51078">
    <property type="entry name" value="ICLR_ED"/>
    <property type="match status" value="1"/>
</dbReference>
<dbReference type="SUPFAM" id="SSF55781">
    <property type="entry name" value="GAF domain-like"/>
    <property type="match status" value="1"/>
</dbReference>
<dbReference type="GeneID" id="68848871"/>
<dbReference type="Pfam" id="PF01614">
    <property type="entry name" value="IclR_C"/>
    <property type="match status" value="1"/>
</dbReference>
<comment type="caution">
    <text evidence="6">The sequence shown here is derived from an EMBL/GenBank/DDBJ whole genome shotgun (WGS) entry which is preliminary data.</text>
</comment>
<dbReference type="InterPro" id="IPR036388">
    <property type="entry name" value="WH-like_DNA-bd_sf"/>
</dbReference>
<dbReference type="InterPro" id="IPR036390">
    <property type="entry name" value="WH_DNA-bd_sf"/>
</dbReference>
<dbReference type="PANTHER" id="PTHR30136:SF8">
    <property type="entry name" value="TRANSCRIPTIONAL REGULATORY PROTEIN"/>
    <property type="match status" value="1"/>
</dbReference>
<dbReference type="InterPro" id="IPR005471">
    <property type="entry name" value="Tscrpt_reg_IclR_N"/>
</dbReference>
<dbReference type="Pfam" id="PF09339">
    <property type="entry name" value="HTH_IclR"/>
    <property type="match status" value="1"/>
</dbReference>
<dbReference type="Proteomes" id="UP000004848">
    <property type="component" value="Unassembled WGS sequence"/>
</dbReference>
<dbReference type="InterPro" id="IPR014757">
    <property type="entry name" value="Tscrpt_reg_IclR_C"/>
</dbReference>
<evidence type="ECO:0000313" key="7">
    <source>
        <dbReference type="Proteomes" id="UP000004848"/>
    </source>
</evidence>
<protein>
    <submittedName>
        <fullName evidence="6">Putative IclR-family transcriptional regulator</fullName>
    </submittedName>
</protein>
<dbReference type="EMBL" id="AAUW01000019">
    <property type="protein sequence ID" value="EAV41728.1"/>
    <property type="molecule type" value="Genomic_DNA"/>
</dbReference>
<dbReference type="InterPro" id="IPR029016">
    <property type="entry name" value="GAF-like_dom_sf"/>
</dbReference>
<dbReference type="InterPro" id="IPR050707">
    <property type="entry name" value="HTH_MetabolicPath_Reg"/>
</dbReference>